<name>A0A1X7LPY1_9BACL</name>
<comment type="caution">
    <text evidence="2">Once thought to be involved in copper homeostasis, experiments in E.coli have shown this is not the case.</text>
</comment>
<dbReference type="Pfam" id="PF03932">
    <property type="entry name" value="CutC"/>
    <property type="match status" value="1"/>
</dbReference>
<evidence type="ECO:0000256" key="2">
    <source>
        <dbReference type="HAMAP-Rule" id="MF_00795"/>
    </source>
</evidence>
<comment type="subcellular location">
    <subcellularLocation>
        <location evidence="2">Cytoplasm</location>
    </subcellularLocation>
</comment>
<dbReference type="InterPro" id="IPR036822">
    <property type="entry name" value="CutC-like_dom_sf"/>
</dbReference>
<dbReference type="Proteomes" id="UP000193834">
    <property type="component" value="Unassembled WGS sequence"/>
</dbReference>
<dbReference type="OrthoDB" id="9815677at2"/>
<proteinExistence type="inferred from homology"/>
<dbReference type="STRING" id="1852522.SAMN06295960_4049"/>
<evidence type="ECO:0000313" key="4">
    <source>
        <dbReference type="Proteomes" id="UP000193834"/>
    </source>
</evidence>
<dbReference type="PANTHER" id="PTHR12598">
    <property type="entry name" value="COPPER HOMEOSTASIS PROTEIN CUTC"/>
    <property type="match status" value="1"/>
</dbReference>
<keyword evidence="4" id="KW-1185">Reference proteome</keyword>
<accession>A0A1X7LPY1</accession>
<comment type="similarity">
    <text evidence="1 2">Belongs to the CutC family.</text>
</comment>
<dbReference type="AlphaFoldDB" id="A0A1X7LPY1"/>
<dbReference type="GO" id="GO:0005507">
    <property type="term" value="F:copper ion binding"/>
    <property type="evidence" value="ECO:0007669"/>
    <property type="project" value="TreeGrafter"/>
</dbReference>
<evidence type="ECO:0000256" key="1">
    <source>
        <dbReference type="ARBA" id="ARBA00007768"/>
    </source>
</evidence>
<dbReference type="EMBL" id="FXAZ01000006">
    <property type="protein sequence ID" value="SMG55928.1"/>
    <property type="molecule type" value="Genomic_DNA"/>
</dbReference>
<organism evidence="3 4">
    <name type="scientific">Paenibacillus aquistagni</name>
    <dbReference type="NCBI Taxonomy" id="1852522"/>
    <lineage>
        <taxon>Bacteria</taxon>
        <taxon>Bacillati</taxon>
        <taxon>Bacillota</taxon>
        <taxon>Bacilli</taxon>
        <taxon>Bacillales</taxon>
        <taxon>Paenibacillaceae</taxon>
        <taxon>Paenibacillus</taxon>
    </lineage>
</organism>
<dbReference type="InterPro" id="IPR005627">
    <property type="entry name" value="CutC-like"/>
</dbReference>
<dbReference type="PANTHER" id="PTHR12598:SF0">
    <property type="entry name" value="COPPER HOMEOSTASIS PROTEIN CUTC HOMOLOG"/>
    <property type="match status" value="1"/>
</dbReference>
<dbReference type="SUPFAM" id="SSF110395">
    <property type="entry name" value="CutC-like"/>
    <property type="match status" value="1"/>
</dbReference>
<keyword evidence="2" id="KW-0963">Cytoplasm</keyword>
<dbReference type="GO" id="GO:0005737">
    <property type="term" value="C:cytoplasm"/>
    <property type="evidence" value="ECO:0007669"/>
    <property type="project" value="UniProtKB-SubCell"/>
</dbReference>
<protein>
    <recommendedName>
        <fullName evidence="2">PF03932 family protein CutC</fullName>
    </recommendedName>
</protein>
<dbReference type="Gene3D" id="3.20.20.380">
    <property type="entry name" value="Copper homeostasis (CutC) domain"/>
    <property type="match status" value="1"/>
</dbReference>
<sequence>MQQVRRQLDRVHLEVIGTTLSDVRSAEAAGADRIELITAIQEGGLTPSLALVEQAVETASIPVRVMVRPHARSFVYDQDDMKTIVRDVELIASVGAEAIVFGALTEDGKVDERALEQVFKAARSMKMTFHRAIDESRNLLEAFKTVQQYEGITDILTSGGADRAPEAVEQFKALLQESGPQGIHIMAGAGLNLQNITDFVRESGVSYVHLGSGVRRSGDAMQPIDAARVQELRQLLDQAVLV</sequence>
<evidence type="ECO:0000313" key="3">
    <source>
        <dbReference type="EMBL" id="SMG55928.1"/>
    </source>
</evidence>
<reference evidence="3 4" key="1">
    <citation type="submission" date="2017-04" db="EMBL/GenBank/DDBJ databases">
        <authorList>
            <person name="Afonso C.L."/>
            <person name="Miller P.J."/>
            <person name="Scott M.A."/>
            <person name="Spackman E."/>
            <person name="Goraichik I."/>
            <person name="Dimitrov K.M."/>
            <person name="Suarez D.L."/>
            <person name="Swayne D.E."/>
        </authorList>
    </citation>
    <scope>NUCLEOTIDE SEQUENCE [LARGE SCALE GENOMIC DNA]</scope>
    <source>
        <strain evidence="3 4">11</strain>
    </source>
</reference>
<gene>
    <name evidence="2" type="primary">cutC</name>
    <name evidence="3" type="ORF">SAMN06295960_4049</name>
</gene>
<dbReference type="HAMAP" id="MF_00795">
    <property type="entry name" value="CutC"/>
    <property type="match status" value="1"/>
</dbReference>